<comment type="caution">
    <text evidence="1">The sequence shown here is derived from an EMBL/GenBank/DDBJ whole genome shotgun (WGS) entry which is preliminary data.</text>
</comment>
<organism evidence="1 2">
    <name type="scientific">Eiseniibacteriota bacterium</name>
    <dbReference type="NCBI Taxonomy" id="2212470"/>
    <lineage>
        <taxon>Bacteria</taxon>
        <taxon>Candidatus Eiseniibacteriota</taxon>
    </lineage>
</organism>
<dbReference type="Proteomes" id="UP000547674">
    <property type="component" value="Unassembled WGS sequence"/>
</dbReference>
<dbReference type="EMBL" id="JABDJR010000560">
    <property type="protein sequence ID" value="NNF07865.1"/>
    <property type="molecule type" value="Genomic_DNA"/>
</dbReference>
<name>A0A7Y2H3A8_UNCEI</name>
<evidence type="ECO:0000313" key="2">
    <source>
        <dbReference type="Proteomes" id="UP000547674"/>
    </source>
</evidence>
<reference evidence="1 2" key="1">
    <citation type="submission" date="2020-03" db="EMBL/GenBank/DDBJ databases">
        <title>Metabolic flexibility allows generalist bacteria to become dominant in a frequently disturbed ecosystem.</title>
        <authorList>
            <person name="Chen Y.-J."/>
            <person name="Leung P.M."/>
            <person name="Bay S.K."/>
            <person name="Hugenholtz P."/>
            <person name="Kessler A.J."/>
            <person name="Shelley G."/>
            <person name="Waite D.W."/>
            <person name="Cook P.L."/>
            <person name="Greening C."/>
        </authorList>
    </citation>
    <scope>NUCLEOTIDE SEQUENCE [LARGE SCALE GENOMIC DNA]</scope>
    <source>
        <strain evidence="1">SS_bin_28</strain>
    </source>
</reference>
<accession>A0A7Y2H3A8</accession>
<sequence length="46" mass="5148">SYATCGQTERAIEIWEAALQLMPSNQVIKSSLAQARAELEAKQQKR</sequence>
<evidence type="ECO:0000313" key="1">
    <source>
        <dbReference type="EMBL" id="NNF07865.1"/>
    </source>
</evidence>
<proteinExistence type="predicted"/>
<dbReference type="AlphaFoldDB" id="A0A7Y2H3A8"/>
<evidence type="ECO:0008006" key="3">
    <source>
        <dbReference type="Google" id="ProtNLM"/>
    </source>
</evidence>
<gene>
    <name evidence="1" type="ORF">HKN21_13965</name>
</gene>
<dbReference type="Gene3D" id="1.25.40.10">
    <property type="entry name" value="Tetratricopeptide repeat domain"/>
    <property type="match status" value="1"/>
</dbReference>
<dbReference type="InterPro" id="IPR011990">
    <property type="entry name" value="TPR-like_helical_dom_sf"/>
</dbReference>
<dbReference type="SUPFAM" id="SSF48452">
    <property type="entry name" value="TPR-like"/>
    <property type="match status" value="1"/>
</dbReference>
<protein>
    <recommendedName>
        <fullName evidence="3">Tetratricopeptide repeat protein</fullName>
    </recommendedName>
</protein>
<feature type="non-terminal residue" evidence="1">
    <location>
        <position position="1"/>
    </location>
</feature>